<proteinExistence type="inferred from homology"/>
<dbReference type="PANTHER" id="PTHR33732">
    <property type="entry name" value="REF/SRPP-LIKE PROTEIN OS05G0151300/LOC_OS05G05940"/>
    <property type="match status" value="1"/>
</dbReference>
<dbReference type="Pfam" id="PF05755">
    <property type="entry name" value="REF"/>
    <property type="match status" value="1"/>
</dbReference>
<keyword evidence="3" id="KW-1133">Transmembrane helix</keyword>
<keyword evidence="5" id="KW-1185">Reference proteome</keyword>
<feature type="compositionally biased region" description="Basic and acidic residues" evidence="2">
    <location>
        <begin position="368"/>
        <end position="378"/>
    </location>
</feature>
<dbReference type="EMBL" id="KE619038">
    <property type="protein sequence ID" value="EXC35685.1"/>
    <property type="molecule type" value="Genomic_DNA"/>
</dbReference>
<dbReference type="InterPro" id="IPR008802">
    <property type="entry name" value="REF"/>
</dbReference>
<feature type="transmembrane region" description="Helical" evidence="3">
    <location>
        <begin position="59"/>
        <end position="75"/>
    </location>
</feature>
<evidence type="ECO:0000313" key="4">
    <source>
        <dbReference type="EMBL" id="EXC35685.1"/>
    </source>
</evidence>
<dbReference type="AlphaFoldDB" id="W9SDL4"/>
<keyword evidence="3" id="KW-0472">Membrane</keyword>
<evidence type="ECO:0000313" key="5">
    <source>
        <dbReference type="Proteomes" id="UP000030645"/>
    </source>
</evidence>
<feature type="transmembrane region" description="Helical" evidence="3">
    <location>
        <begin position="87"/>
        <end position="107"/>
    </location>
</feature>
<accession>W9SDL4</accession>
<dbReference type="Proteomes" id="UP000030645">
    <property type="component" value="Unassembled WGS sequence"/>
</dbReference>
<dbReference type="PANTHER" id="PTHR33732:SF2">
    <property type="entry name" value="REF_SRPP-LIKE PROTEIN"/>
    <property type="match status" value="1"/>
</dbReference>
<evidence type="ECO:0000256" key="1">
    <source>
        <dbReference type="ARBA" id="ARBA00009737"/>
    </source>
</evidence>
<keyword evidence="3" id="KW-0812">Transmembrane</keyword>
<feature type="transmembrane region" description="Helical" evidence="3">
    <location>
        <begin position="12"/>
        <end position="31"/>
    </location>
</feature>
<evidence type="ECO:0000256" key="3">
    <source>
        <dbReference type="SAM" id="Phobius"/>
    </source>
</evidence>
<name>W9SDL4_9ROSA</name>
<feature type="region of interest" description="Disordered" evidence="2">
    <location>
        <begin position="317"/>
        <end position="378"/>
    </location>
</feature>
<dbReference type="STRING" id="981085.W9SDL4"/>
<sequence length="378" mass="42647">MTDLKVCDHYSLRQFFIFFFPFLSLCLRRQTQVVPTLIKLRLGLGESGSSTAKLKHLNFVRAMVIQMLTFWWNVYNSTKLKSGPLQPIWGAIEIIITTIFGPIYHLVMEIPDDILVFLDMKLEGHIYMFHKYAPEFLQNIVGKIHDLNVKALEVLQKFIGNIHTLGLHGAFISALSDIKKFFIGEVWAFLQWLRKQPIIHSLEVHLWPYLLPLLVDFGESYNSFVKFMSSKGFPIFRHLPLVPVELLKVALELQRAAHALNPFDKDKNLPAPSLPVPSLPAPTLPVPSLPAPTLPVPSLPSPSLPVPSLPSPSLPSFNLPTLPIPQLPNPLDQQKQKEGLPPLPVPNLPNPLDHQKKKESSLLNPLEALKEKDNPAFI</sequence>
<gene>
    <name evidence="4" type="ORF">L484_001650</name>
</gene>
<reference evidence="5" key="1">
    <citation type="submission" date="2013-01" db="EMBL/GenBank/DDBJ databases">
        <title>Draft Genome Sequence of a Mulberry Tree, Morus notabilis C.K. Schneid.</title>
        <authorList>
            <person name="He N."/>
            <person name="Zhao S."/>
        </authorList>
    </citation>
    <scope>NUCLEOTIDE SEQUENCE</scope>
</reference>
<comment type="similarity">
    <text evidence="1">Belongs to the REF/SRPP family.</text>
</comment>
<dbReference type="eggNOG" id="ENOG502QQEE">
    <property type="taxonomic scope" value="Eukaryota"/>
</dbReference>
<evidence type="ECO:0000256" key="2">
    <source>
        <dbReference type="SAM" id="MobiDB-lite"/>
    </source>
</evidence>
<organism evidence="4 5">
    <name type="scientific">Morus notabilis</name>
    <dbReference type="NCBI Taxonomy" id="981085"/>
    <lineage>
        <taxon>Eukaryota</taxon>
        <taxon>Viridiplantae</taxon>
        <taxon>Streptophyta</taxon>
        <taxon>Embryophyta</taxon>
        <taxon>Tracheophyta</taxon>
        <taxon>Spermatophyta</taxon>
        <taxon>Magnoliopsida</taxon>
        <taxon>eudicotyledons</taxon>
        <taxon>Gunneridae</taxon>
        <taxon>Pentapetalae</taxon>
        <taxon>rosids</taxon>
        <taxon>fabids</taxon>
        <taxon>Rosales</taxon>
        <taxon>Moraceae</taxon>
        <taxon>Moreae</taxon>
        <taxon>Morus</taxon>
    </lineage>
</organism>
<protein>
    <submittedName>
        <fullName evidence="4">Uncharacterized protein</fullName>
    </submittedName>
</protein>